<keyword evidence="2" id="KW-1185">Reference proteome</keyword>
<reference evidence="1 2" key="1">
    <citation type="submission" date="2013-10" db="EMBL/GenBank/DDBJ databases">
        <authorList>
            <consortium name="International Citrus Genome Consortium"/>
            <person name="Jenkins J."/>
            <person name="Schmutz J."/>
            <person name="Prochnik S."/>
            <person name="Rokhsar D."/>
            <person name="Gmitter F."/>
            <person name="Ollitrault P."/>
            <person name="Machado M."/>
            <person name="Talon M."/>
            <person name="Wincker P."/>
            <person name="Jaillon O."/>
            <person name="Morgante M."/>
        </authorList>
    </citation>
    <scope>NUCLEOTIDE SEQUENCE</scope>
    <source>
        <strain evidence="2">cv. Clemenules</strain>
    </source>
</reference>
<protein>
    <submittedName>
        <fullName evidence="1">Uncharacterized protein</fullName>
    </submittedName>
</protein>
<dbReference type="KEGG" id="cic:CICLE_v10017343mg"/>
<dbReference type="Gramene" id="ESR61703">
    <property type="protein sequence ID" value="ESR61703"/>
    <property type="gene ID" value="CICLE_v10017343mg"/>
</dbReference>
<gene>
    <name evidence="1" type="ORF">CICLE_v10017343mg</name>
</gene>
<organism evidence="1 2">
    <name type="scientific">Citrus clementina</name>
    <name type="common">Clementine</name>
    <name type="synonym">Citrus deliciosa x Citrus sinensis</name>
    <dbReference type="NCBI Taxonomy" id="85681"/>
    <lineage>
        <taxon>Eukaryota</taxon>
        <taxon>Viridiplantae</taxon>
        <taxon>Streptophyta</taxon>
        <taxon>Embryophyta</taxon>
        <taxon>Tracheophyta</taxon>
        <taxon>Spermatophyta</taxon>
        <taxon>Magnoliopsida</taxon>
        <taxon>eudicotyledons</taxon>
        <taxon>Gunneridae</taxon>
        <taxon>Pentapetalae</taxon>
        <taxon>rosids</taxon>
        <taxon>malvids</taxon>
        <taxon>Sapindales</taxon>
        <taxon>Rutaceae</taxon>
        <taxon>Aurantioideae</taxon>
        <taxon>Citrus</taxon>
    </lineage>
</organism>
<evidence type="ECO:0000313" key="1">
    <source>
        <dbReference type="EMBL" id="ESR61703.1"/>
    </source>
</evidence>
<evidence type="ECO:0000313" key="2">
    <source>
        <dbReference type="Proteomes" id="UP000030687"/>
    </source>
</evidence>
<proteinExistence type="predicted"/>
<dbReference type="InParanoid" id="V4TML3"/>
<dbReference type="AlphaFoldDB" id="V4TML3"/>
<dbReference type="EMBL" id="KI536312">
    <property type="protein sequence ID" value="ESR61703.1"/>
    <property type="molecule type" value="Genomic_DNA"/>
</dbReference>
<accession>V4TML3</accession>
<sequence>MLSPKGGVDASAIICFCRIKELSDLLTLHKRNGIPGKHYLTTKFVLSAHPCKIYISKSHIRWCTIHVRKYFHNVLQLPLMDVKH</sequence>
<name>V4TML3_CITCL</name>
<dbReference type="Proteomes" id="UP000030687">
    <property type="component" value="Unassembled WGS sequence"/>
</dbReference>